<feature type="region of interest" description="Disordered" evidence="1">
    <location>
        <begin position="48"/>
        <end position="87"/>
    </location>
</feature>
<sequence>MNNKEVKPATVTLSKPAAVSNTKEEMSNVRFFEVTALSSARKNNRDTGVYDCETEQSVHAPEQIVSSPPIIRDNHRPQQVTRRPPEKELDPLSTFMALRSQQMAPVTAAPQSSASSPAPEVDWVTPPSEPHTPPQLIQRSDRRPMYMSGSVSGSVTREQEAAGQGNGQVISHPVSQSDPQEAQESRVIQVQATDSQQRAYVELLTIAQPCLNSARELGLNFLVWGDFSCLAPDRTHFLLKQQERVLCRKHAQSTELIRDQELLFSKVALIHVLVTFKELLLKCGLSTGLAYLTQAAEKCSEQILQQLVKRMHIIFFLSHKNQEPNLKVQELQQLLAEWLHSRKGHNNTDKILVILSVDSDDSRSTIINSLSRVAVVYEQHIGPDFPWNSFCLVVEFDHPGQSPWSTVCRERSISHLSFNTSISDSEKGKDPWCLEDNVPYVVLVTEEFLNRPLLLKTLEFNITVLERSHCPSLQMLGGTHHYAVITVDESTAIIIQDQDELDQEQASEGLVMRLTALCLQYNCCWVILHCPDIQGGGFSSEAFSNLLLVYSSLVLFGTKSKDLDVKVLIVSEVCEIAKWISRICFHSLMSSDRAPLSFLNRDWLTVIPSQEEKCLLQFPCVNPLVSQLMLRRAPSLQWLLGASLPQLSELLPEVPHKVLKLFSDTTSLFTLTTDPNHLESQAVVTETNQQPPTPPRPEAFCSQTTTSFLFGAESAETSFCERDPDPTVQDDSTDFTFDLNCSFGSPDVHLQSSWTGGKRRTEEGTFSGLKSRAGAVGRVVRRVNDQWTLGPPSNHSGFTNYLHTADDSPLELDSTFRHSPQQPPDVSTQISAFSTICGDFQHPNNLHITCSLSPPTAGVTPWGRGESNDGFVSSIGGMKATSPQYGSRCWIGRERKRSGEAAGLSGTVLTPLKKGRLSYERVPGRSDGMSRIILSLLVRSSFDTWPRGCNKVPTPTSRPCTECVCRPAAGAGWSRRAAAPVLQVQPLGRAAGPMNGRFREGPPSGLFSRPGANPSP</sequence>
<protein>
    <recommendedName>
        <fullName evidence="4">Shortage in chiasmata 1</fullName>
    </recommendedName>
</protein>
<name>A0A9N7YI58_PLEPL</name>
<dbReference type="GO" id="GO:0016887">
    <property type="term" value="F:ATP hydrolysis activity"/>
    <property type="evidence" value="ECO:0007669"/>
    <property type="project" value="InterPro"/>
</dbReference>
<dbReference type="Pfam" id="PF17825">
    <property type="entry name" value="DUF5587"/>
    <property type="match status" value="1"/>
</dbReference>
<dbReference type="InterPro" id="IPR039991">
    <property type="entry name" value="SHOC1"/>
</dbReference>
<evidence type="ECO:0008006" key="4">
    <source>
        <dbReference type="Google" id="ProtNLM"/>
    </source>
</evidence>
<dbReference type="Proteomes" id="UP001153269">
    <property type="component" value="Unassembled WGS sequence"/>
</dbReference>
<comment type="caution">
    <text evidence="2">The sequence shown here is derived from an EMBL/GenBank/DDBJ whole genome shotgun (WGS) entry which is preliminary data.</text>
</comment>
<dbReference type="GO" id="GO:0003697">
    <property type="term" value="F:single-stranded DNA binding"/>
    <property type="evidence" value="ECO:0007669"/>
    <property type="project" value="TreeGrafter"/>
</dbReference>
<evidence type="ECO:0000313" key="3">
    <source>
        <dbReference type="Proteomes" id="UP001153269"/>
    </source>
</evidence>
<dbReference type="PANTHER" id="PTHR35668:SF1">
    <property type="entry name" value="PROTEIN SHORTAGE IN CHIASMATA 1 ORTHOLOG"/>
    <property type="match status" value="1"/>
</dbReference>
<organism evidence="2 3">
    <name type="scientific">Pleuronectes platessa</name>
    <name type="common">European plaice</name>
    <dbReference type="NCBI Taxonomy" id="8262"/>
    <lineage>
        <taxon>Eukaryota</taxon>
        <taxon>Metazoa</taxon>
        <taxon>Chordata</taxon>
        <taxon>Craniata</taxon>
        <taxon>Vertebrata</taxon>
        <taxon>Euteleostomi</taxon>
        <taxon>Actinopterygii</taxon>
        <taxon>Neopterygii</taxon>
        <taxon>Teleostei</taxon>
        <taxon>Neoteleostei</taxon>
        <taxon>Acanthomorphata</taxon>
        <taxon>Carangaria</taxon>
        <taxon>Pleuronectiformes</taxon>
        <taxon>Pleuronectoidei</taxon>
        <taxon>Pleuronectidae</taxon>
        <taxon>Pleuronectes</taxon>
    </lineage>
</organism>
<feature type="compositionally biased region" description="Low complexity" evidence="1">
    <location>
        <begin position="104"/>
        <end position="119"/>
    </location>
</feature>
<dbReference type="EMBL" id="CADEAL010000882">
    <property type="protein sequence ID" value="CAB1426361.1"/>
    <property type="molecule type" value="Genomic_DNA"/>
</dbReference>
<gene>
    <name evidence="2" type="ORF">PLEPLA_LOCUS14297</name>
</gene>
<reference evidence="2" key="1">
    <citation type="submission" date="2020-03" db="EMBL/GenBank/DDBJ databases">
        <authorList>
            <person name="Weist P."/>
        </authorList>
    </citation>
    <scope>NUCLEOTIDE SEQUENCE</scope>
</reference>
<keyword evidence="3" id="KW-1185">Reference proteome</keyword>
<evidence type="ECO:0000256" key="1">
    <source>
        <dbReference type="SAM" id="MobiDB-lite"/>
    </source>
</evidence>
<feature type="region of interest" description="Disordered" evidence="1">
    <location>
        <begin position="990"/>
        <end position="1016"/>
    </location>
</feature>
<dbReference type="PANTHER" id="PTHR35668">
    <property type="entry name" value="PROTEIN SHORTAGE IN CHIASMATA 1 ORTHOLOG"/>
    <property type="match status" value="1"/>
</dbReference>
<accession>A0A9N7YI58</accession>
<feature type="region of interest" description="Disordered" evidence="1">
    <location>
        <begin position="103"/>
        <end position="181"/>
    </location>
</feature>
<dbReference type="GO" id="GO:0000712">
    <property type="term" value="P:resolution of meiotic recombination intermediates"/>
    <property type="evidence" value="ECO:0007669"/>
    <property type="project" value="InterPro"/>
</dbReference>
<feature type="compositionally biased region" description="Polar residues" evidence="1">
    <location>
        <begin position="167"/>
        <end position="181"/>
    </location>
</feature>
<proteinExistence type="predicted"/>
<dbReference type="GO" id="GO:0000794">
    <property type="term" value="C:condensed nuclear chromosome"/>
    <property type="evidence" value="ECO:0007669"/>
    <property type="project" value="InterPro"/>
</dbReference>
<dbReference type="AlphaFoldDB" id="A0A9N7YI58"/>
<evidence type="ECO:0000313" key="2">
    <source>
        <dbReference type="EMBL" id="CAB1426361.1"/>
    </source>
</evidence>